<gene>
    <name evidence="10 14" type="primary">murG</name>
    <name evidence="14" type="ORF">HF682_07735</name>
</gene>
<evidence type="ECO:0000256" key="4">
    <source>
        <dbReference type="ARBA" id="ARBA00022679"/>
    </source>
</evidence>
<dbReference type="InterPro" id="IPR007235">
    <property type="entry name" value="Glyco_trans_28_C"/>
</dbReference>
<feature type="binding site" evidence="10">
    <location>
        <position position="191"/>
    </location>
    <ligand>
        <name>UDP-N-acetyl-alpha-D-glucosamine</name>
        <dbReference type="ChEBI" id="CHEBI:57705"/>
    </ligand>
</feature>
<feature type="binding site" evidence="10">
    <location>
        <begin position="12"/>
        <end position="14"/>
    </location>
    <ligand>
        <name>UDP-N-acetyl-alpha-D-glucosamine</name>
        <dbReference type="ChEBI" id="CHEBI:57705"/>
    </ligand>
</feature>
<dbReference type="Proteomes" id="UP000587991">
    <property type="component" value="Unassembled WGS sequence"/>
</dbReference>
<evidence type="ECO:0000313" key="14">
    <source>
        <dbReference type="EMBL" id="NLR75047.1"/>
    </source>
</evidence>
<evidence type="ECO:0000256" key="10">
    <source>
        <dbReference type="HAMAP-Rule" id="MF_00033"/>
    </source>
</evidence>
<dbReference type="UniPathway" id="UPA00219"/>
<dbReference type="NCBIfam" id="TIGR01133">
    <property type="entry name" value="murG"/>
    <property type="match status" value="1"/>
</dbReference>
<reference evidence="14 15" key="1">
    <citation type="submission" date="2020-04" db="EMBL/GenBank/DDBJ databases">
        <title>Draft genome of Leeia sp. IMCC25680.</title>
        <authorList>
            <person name="Song J."/>
            <person name="Cho J.-C."/>
        </authorList>
    </citation>
    <scope>NUCLEOTIDE SEQUENCE [LARGE SCALE GENOMIC DNA]</scope>
    <source>
        <strain evidence="14 15">IMCC25680</strain>
    </source>
</reference>
<evidence type="ECO:0000256" key="8">
    <source>
        <dbReference type="ARBA" id="ARBA00023306"/>
    </source>
</evidence>
<comment type="similarity">
    <text evidence="10">Belongs to the glycosyltransferase 28 family. MurG subfamily.</text>
</comment>
<comment type="pathway">
    <text evidence="10">Cell wall biogenesis; peptidoglycan biosynthesis.</text>
</comment>
<feature type="binding site" evidence="10">
    <location>
        <position position="245"/>
    </location>
    <ligand>
        <name>UDP-N-acetyl-alpha-D-glucosamine</name>
        <dbReference type="ChEBI" id="CHEBI:57705"/>
    </ligand>
</feature>
<feature type="domain" description="Glycosyl transferase family 28 C-terminal" evidence="13">
    <location>
        <begin position="185"/>
        <end position="346"/>
    </location>
</feature>
<evidence type="ECO:0000256" key="5">
    <source>
        <dbReference type="ARBA" id="ARBA00022960"/>
    </source>
</evidence>
<feature type="chain" id="PRO_5032997671" description="UDP-N-acetylglucosamine--N-acetylmuramyl-(pentapeptide) pyrophosphoryl-undecaprenol N-acetylglucosamine transferase" evidence="11">
    <location>
        <begin position="22"/>
        <end position="356"/>
    </location>
</feature>
<keyword evidence="8 10" id="KW-0131">Cell cycle</keyword>
<dbReference type="GO" id="GO:0005975">
    <property type="term" value="P:carbohydrate metabolic process"/>
    <property type="evidence" value="ECO:0007669"/>
    <property type="project" value="InterPro"/>
</dbReference>
<comment type="caution">
    <text evidence="14">The sequence shown here is derived from an EMBL/GenBank/DDBJ whole genome shotgun (WGS) entry which is preliminary data.</text>
</comment>
<evidence type="ECO:0000256" key="2">
    <source>
        <dbReference type="ARBA" id="ARBA00022618"/>
    </source>
</evidence>
<name>A0A847S7Q8_9NEIS</name>
<dbReference type="GO" id="GO:0005886">
    <property type="term" value="C:plasma membrane"/>
    <property type="evidence" value="ECO:0007669"/>
    <property type="project" value="UniProtKB-SubCell"/>
</dbReference>
<dbReference type="CDD" id="cd03785">
    <property type="entry name" value="GT28_MurG"/>
    <property type="match status" value="1"/>
</dbReference>
<keyword evidence="6 10" id="KW-0573">Peptidoglycan synthesis</keyword>
<keyword evidence="5 10" id="KW-0133">Cell shape</keyword>
<organism evidence="14 15">
    <name type="scientific">Leeia aquatica</name>
    <dbReference type="NCBI Taxonomy" id="2725557"/>
    <lineage>
        <taxon>Bacteria</taxon>
        <taxon>Pseudomonadati</taxon>
        <taxon>Pseudomonadota</taxon>
        <taxon>Betaproteobacteria</taxon>
        <taxon>Neisseriales</taxon>
        <taxon>Leeiaceae</taxon>
        <taxon>Leeia</taxon>
    </lineage>
</organism>
<keyword evidence="2 10" id="KW-0132">Cell division</keyword>
<dbReference type="Pfam" id="PF04101">
    <property type="entry name" value="Glyco_tran_28_C"/>
    <property type="match status" value="1"/>
</dbReference>
<feature type="binding site" evidence="10">
    <location>
        <position position="163"/>
    </location>
    <ligand>
        <name>UDP-N-acetyl-alpha-D-glucosamine</name>
        <dbReference type="ChEBI" id="CHEBI:57705"/>
    </ligand>
</feature>
<keyword evidence="3 10" id="KW-0328">Glycosyltransferase</keyword>
<sequence length="356" mass="37827">MSKTALIMAAGTGGHIFPALAVAQALQAKGWKPVWLGTTHGMENRLVAPHGYPMVQLQMQGVRGNGLLRKLKTPFMLLRAIWQARKAIRQHRPAVVVGFGGYVGFPGAVAAWLSGVPLLIHEQNAVAGLTNRVSARLAKRVLQAFPNVFPPQPKLATVGNPVRDSIVAMPEPAVRYADRHGPLQLLVVGGSQGAMALNQTVPAALASMPEAQRPQVVHQSGEKQIAALREHYTQAGVAAEAVPFIEDMATALQRADVVLCRAGALTVSELAAAGVAGIYVPLPTAVDDHQTANARFLTDAGAGWLLPQQEMTVASLARLLAGLDRQELQVRAEKARQKGMPQATQQVVAACEEVAR</sequence>
<dbReference type="EMBL" id="JABAIM010000001">
    <property type="protein sequence ID" value="NLR75047.1"/>
    <property type="molecule type" value="Genomic_DNA"/>
</dbReference>
<evidence type="ECO:0000259" key="12">
    <source>
        <dbReference type="Pfam" id="PF03033"/>
    </source>
</evidence>
<dbReference type="GO" id="GO:0050511">
    <property type="term" value="F:undecaprenyldiphospho-muramoylpentapeptide beta-N-acetylglucosaminyltransferase activity"/>
    <property type="evidence" value="ECO:0007669"/>
    <property type="project" value="UniProtKB-UniRule"/>
</dbReference>
<proteinExistence type="inferred from homology"/>
<evidence type="ECO:0000313" key="15">
    <source>
        <dbReference type="Proteomes" id="UP000587991"/>
    </source>
</evidence>
<comment type="subcellular location">
    <subcellularLocation>
        <location evidence="10">Cell membrane</location>
        <topology evidence="10">Peripheral membrane protein</topology>
        <orientation evidence="10">Cytoplasmic side</orientation>
    </subcellularLocation>
</comment>
<dbReference type="Pfam" id="PF03033">
    <property type="entry name" value="Glyco_transf_28"/>
    <property type="match status" value="1"/>
</dbReference>
<feature type="domain" description="Glycosyltransferase family 28 N-terminal" evidence="12">
    <location>
        <begin position="6"/>
        <end position="142"/>
    </location>
</feature>
<dbReference type="GO" id="GO:0008360">
    <property type="term" value="P:regulation of cell shape"/>
    <property type="evidence" value="ECO:0007669"/>
    <property type="project" value="UniProtKB-KW"/>
</dbReference>
<dbReference type="PANTHER" id="PTHR21015:SF22">
    <property type="entry name" value="GLYCOSYLTRANSFERASE"/>
    <property type="match status" value="1"/>
</dbReference>
<dbReference type="InterPro" id="IPR004276">
    <property type="entry name" value="GlycoTrans_28_N"/>
</dbReference>
<evidence type="ECO:0000256" key="3">
    <source>
        <dbReference type="ARBA" id="ARBA00022676"/>
    </source>
</evidence>
<evidence type="ECO:0000256" key="11">
    <source>
        <dbReference type="SAM" id="SignalP"/>
    </source>
</evidence>
<keyword evidence="4 10" id="KW-0808">Transferase</keyword>
<dbReference type="GO" id="GO:0009252">
    <property type="term" value="P:peptidoglycan biosynthetic process"/>
    <property type="evidence" value="ECO:0007669"/>
    <property type="project" value="UniProtKB-UniRule"/>
</dbReference>
<evidence type="ECO:0000259" key="13">
    <source>
        <dbReference type="Pfam" id="PF04101"/>
    </source>
</evidence>
<evidence type="ECO:0000256" key="6">
    <source>
        <dbReference type="ARBA" id="ARBA00022984"/>
    </source>
</evidence>
<comment type="function">
    <text evidence="10">Cell wall formation. Catalyzes the transfer of a GlcNAc subunit on undecaprenyl-pyrophosphoryl-MurNAc-pentapeptide (lipid intermediate I) to form undecaprenyl-pyrophosphoryl-MurNAc-(pentapeptide)GlcNAc (lipid intermediate II).</text>
</comment>
<keyword evidence="15" id="KW-1185">Reference proteome</keyword>
<feature type="binding site" evidence="10">
    <location>
        <position position="290"/>
    </location>
    <ligand>
        <name>UDP-N-acetyl-alpha-D-glucosamine</name>
        <dbReference type="ChEBI" id="CHEBI:57705"/>
    </ligand>
</feature>
<dbReference type="InterPro" id="IPR006009">
    <property type="entry name" value="GlcNAc_MurG"/>
</dbReference>
<keyword evidence="1 10" id="KW-1003">Cell membrane</keyword>
<evidence type="ECO:0000256" key="9">
    <source>
        <dbReference type="ARBA" id="ARBA00023316"/>
    </source>
</evidence>
<evidence type="ECO:0000256" key="7">
    <source>
        <dbReference type="ARBA" id="ARBA00023136"/>
    </source>
</evidence>
<comment type="catalytic activity">
    <reaction evidence="10">
        <text>di-trans,octa-cis-undecaprenyl diphospho-N-acetyl-alpha-D-muramoyl-L-alanyl-D-glutamyl-meso-2,6-diaminopimeloyl-D-alanyl-D-alanine + UDP-N-acetyl-alpha-D-glucosamine = di-trans,octa-cis-undecaprenyl diphospho-[N-acetyl-alpha-D-glucosaminyl-(1-&gt;4)]-N-acetyl-alpha-D-muramoyl-L-alanyl-D-glutamyl-meso-2,6-diaminopimeloyl-D-alanyl-D-alanine + UDP + H(+)</text>
        <dbReference type="Rhea" id="RHEA:31227"/>
        <dbReference type="ChEBI" id="CHEBI:15378"/>
        <dbReference type="ChEBI" id="CHEBI:57705"/>
        <dbReference type="ChEBI" id="CHEBI:58223"/>
        <dbReference type="ChEBI" id="CHEBI:61387"/>
        <dbReference type="ChEBI" id="CHEBI:61388"/>
        <dbReference type="EC" id="2.4.1.227"/>
    </reaction>
</comment>
<dbReference type="AlphaFoldDB" id="A0A847S7Q8"/>
<feature type="binding site" evidence="10">
    <location>
        <begin position="264"/>
        <end position="269"/>
    </location>
    <ligand>
        <name>UDP-N-acetyl-alpha-D-glucosamine</name>
        <dbReference type="ChEBI" id="CHEBI:57705"/>
    </ligand>
</feature>
<keyword evidence="11" id="KW-0732">Signal</keyword>
<keyword evidence="7 10" id="KW-0472">Membrane</keyword>
<protein>
    <recommendedName>
        <fullName evidence="10">UDP-N-acetylglucosamine--N-acetylmuramyl-(pentapeptide) pyrophosphoryl-undecaprenol N-acetylglucosamine transferase</fullName>
        <ecNumber evidence="10">2.4.1.227</ecNumber>
    </recommendedName>
    <alternativeName>
        <fullName evidence="10">Undecaprenyl-PP-MurNAc-pentapeptide-UDPGlcNAc GlcNAc transferase</fullName>
    </alternativeName>
</protein>
<dbReference type="SUPFAM" id="SSF53756">
    <property type="entry name" value="UDP-Glycosyltransferase/glycogen phosphorylase"/>
    <property type="match status" value="1"/>
</dbReference>
<feature type="signal peptide" evidence="11">
    <location>
        <begin position="1"/>
        <end position="21"/>
    </location>
</feature>
<dbReference type="GO" id="GO:0071555">
    <property type="term" value="P:cell wall organization"/>
    <property type="evidence" value="ECO:0007669"/>
    <property type="project" value="UniProtKB-KW"/>
</dbReference>
<dbReference type="Gene3D" id="3.40.50.2000">
    <property type="entry name" value="Glycogen Phosphorylase B"/>
    <property type="match status" value="2"/>
</dbReference>
<feature type="binding site" evidence="10">
    <location>
        <position position="124"/>
    </location>
    <ligand>
        <name>UDP-N-acetyl-alpha-D-glucosamine</name>
        <dbReference type="ChEBI" id="CHEBI:57705"/>
    </ligand>
</feature>
<accession>A0A847S7Q8</accession>
<keyword evidence="9 10" id="KW-0961">Cell wall biogenesis/degradation</keyword>
<evidence type="ECO:0000256" key="1">
    <source>
        <dbReference type="ARBA" id="ARBA00022475"/>
    </source>
</evidence>
<dbReference type="EC" id="2.4.1.227" evidence="10"/>
<dbReference type="HAMAP" id="MF_00033">
    <property type="entry name" value="MurG"/>
    <property type="match status" value="1"/>
</dbReference>
<dbReference type="GO" id="GO:0051301">
    <property type="term" value="P:cell division"/>
    <property type="evidence" value="ECO:0007669"/>
    <property type="project" value="UniProtKB-KW"/>
</dbReference>
<dbReference type="RefSeq" id="WP_168876606.1">
    <property type="nucleotide sequence ID" value="NZ_JABAIM010000001.1"/>
</dbReference>
<dbReference type="PANTHER" id="PTHR21015">
    <property type="entry name" value="UDP-N-ACETYLGLUCOSAMINE--N-ACETYLMURAMYL-(PENTAPEPTIDE) PYROPHOSPHORYL-UNDECAPRENOL N-ACETYLGLUCOSAMINE TRANSFERASE 1"/>
    <property type="match status" value="1"/>
</dbReference>